<evidence type="ECO:0000256" key="3">
    <source>
        <dbReference type="SAM" id="SignalP"/>
    </source>
</evidence>
<feature type="region of interest" description="Disordered" evidence="1">
    <location>
        <begin position="505"/>
        <end position="529"/>
    </location>
</feature>
<dbReference type="GO" id="GO:0005524">
    <property type="term" value="F:ATP binding"/>
    <property type="evidence" value="ECO:0007669"/>
    <property type="project" value="InterPro"/>
</dbReference>
<keyword evidence="2" id="KW-0812">Transmembrane</keyword>
<dbReference type="InterPro" id="IPR051681">
    <property type="entry name" value="Ser/Thr_Kinases-Pseudokinases"/>
</dbReference>
<feature type="transmembrane region" description="Helical" evidence="2">
    <location>
        <begin position="128"/>
        <end position="152"/>
    </location>
</feature>
<feature type="chain" id="PRO_5026081074" description="Protein kinase domain-containing protein" evidence="3">
    <location>
        <begin position="20"/>
        <end position="529"/>
    </location>
</feature>
<keyword evidence="6" id="KW-1185">Reference proteome</keyword>
<dbReference type="Proteomes" id="UP000481153">
    <property type="component" value="Unassembled WGS sequence"/>
</dbReference>
<dbReference type="Gene3D" id="1.10.510.10">
    <property type="entry name" value="Transferase(Phosphotransferase) domain 1"/>
    <property type="match status" value="1"/>
</dbReference>
<gene>
    <name evidence="5" type="ORF">Ae201684_007587</name>
</gene>
<keyword evidence="2" id="KW-1133">Transmembrane helix</keyword>
<dbReference type="Pfam" id="PF07714">
    <property type="entry name" value="PK_Tyr_Ser-Thr"/>
    <property type="match status" value="1"/>
</dbReference>
<evidence type="ECO:0000256" key="1">
    <source>
        <dbReference type="SAM" id="MobiDB-lite"/>
    </source>
</evidence>
<organism evidence="5 6">
    <name type="scientific">Aphanomyces euteiches</name>
    <dbReference type="NCBI Taxonomy" id="100861"/>
    <lineage>
        <taxon>Eukaryota</taxon>
        <taxon>Sar</taxon>
        <taxon>Stramenopiles</taxon>
        <taxon>Oomycota</taxon>
        <taxon>Saprolegniomycetes</taxon>
        <taxon>Saprolegniales</taxon>
        <taxon>Verrucalvaceae</taxon>
        <taxon>Aphanomyces</taxon>
    </lineage>
</organism>
<dbReference type="PANTHER" id="PTHR44329">
    <property type="entry name" value="SERINE/THREONINE-PROTEIN KINASE TNNI3K-RELATED"/>
    <property type="match status" value="1"/>
</dbReference>
<name>A0A6G0X7R7_9STRA</name>
<accession>A0A6G0X7R7</accession>
<keyword evidence="2" id="KW-0472">Membrane</keyword>
<evidence type="ECO:0000259" key="4">
    <source>
        <dbReference type="PROSITE" id="PS50011"/>
    </source>
</evidence>
<feature type="domain" description="Protein kinase" evidence="4">
    <location>
        <begin position="201"/>
        <end position="490"/>
    </location>
</feature>
<comment type="caution">
    <text evidence="5">The sequence shown here is derived from an EMBL/GenBank/DDBJ whole genome shotgun (WGS) entry which is preliminary data.</text>
</comment>
<reference evidence="5 6" key="1">
    <citation type="submission" date="2019-07" db="EMBL/GenBank/DDBJ databases">
        <title>Genomics analysis of Aphanomyces spp. identifies a new class of oomycete effector associated with host adaptation.</title>
        <authorList>
            <person name="Gaulin E."/>
        </authorList>
    </citation>
    <scope>NUCLEOTIDE SEQUENCE [LARGE SCALE GENOMIC DNA]</scope>
    <source>
        <strain evidence="5 6">ATCC 201684</strain>
    </source>
</reference>
<proteinExistence type="predicted"/>
<dbReference type="InterPro" id="IPR001245">
    <property type="entry name" value="Ser-Thr/Tyr_kinase_cat_dom"/>
</dbReference>
<keyword evidence="3" id="KW-0732">Signal</keyword>
<dbReference type="PANTHER" id="PTHR44329:SF214">
    <property type="entry name" value="PROTEIN KINASE DOMAIN-CONTAINING PROTEIN"/>
    <property type="match status" value="1"/>
</dbReference>
<sequence>MRCVLLALSMMAVSIAAQAKSTTKQPVVLNSTTTTVPGVVHPFQMSTTTTLPPLITTAATLLPTQEQPLNTTLEPAQAIVMALANASANISTNISVIVVAPSTTPVTPMPQASTPVSETARPGSSTPWLTIILATLCSMVTVGGVVGIYCFVYRNTGFITEYDATIASELHRVEQHPRRSSSAALVDEIAENSIPIDPKSLGYIKPLGAGSHCEVWLAVWKPSPSVDTTAVAVKRLLPKRRSAAEVRIFLEDSRRHCLLKHPNIVALLGLSWHSKIHVEIVMEYMNGGNLQHLLAQSNPLSMGWIGTKHEIAMDVIDALAYLHHEQTVHQKITAESVLVHSGRRGISAKLGHCGSVRRPQIAPQKPSTLSLLRLSSLTAISTSSPQAKLSQRRKWMAPEVLRGDEATIASDMYSFGVLLSTLDTHDDPYKREELDDAVILQRISFGSMRPMLSVLCPPLIHDIAQYCLASNPAERPTAAQVAAWLRAPGLCSPSYQSAIVGPRSIPSSSGLSSGTSTLGGSLPRLSMDR</sequence>
<dbReference type="AlphaFoldDB" id="A0A6G0X7R7"/>
<evidence type="ECO:0000313" key="6">
    <source>
        <dbReference type="Proteomes" id="UP000481153"/>
    </source>
</evidence>
<dbReference type="PROSITE" id="PS50011">
    <property type="entry name" value="PROTEIN_KINASE_DOM"/>
    <property type="match status" value="1"/>
</dbReference>
<dbReference type="SUPFAM" id="SSF56112">
    <property type="entry name" value="Protein kinase-like (PK-like)"/>
    <property type="match status" value="1"/>
</dbReference>
<dbReference type="VEuPathDB" id="FungiDB:AeMF1_001128"/>
<evidence type="ECO:0000256" key="2">
    <source>
        <dbReference type="SAM" id="Phobius"/>
    </source>
</evidence>
<protein>
    <recommendedName>
        <fullName evidence="4">Protein kinase domain-containing protein</fullName>
    </recommendedName>
</protein>
<dbReference type="InterPro" id="IPR011009">
    <property type="entry name" value="Kinase-like_dom_sf"/>
</dbReference>
<feature type="signal peptide" evidence="3">
    <location>
        <begin position="1"/>
        <end position="19"/>
    </location>
</feature>
<evidence type="ECO:0000313" key="5">
    <source>
        <dbReference type="EMBL" id="KAF0735994.1"/>
    </source>
</evidence>
<dbReference type="InterPro" id="IPR000719">
    <property type="entry name" value="Prot_kinase_dom"/>
</dbReference>
<dbReference type="GO" id="GO:0004674">
    <property type="term" value="F:protein serine/threonine kinase activity"/>
    <property type="evidence" value="ECO:0007669"/>
    <property type="project" value="TreeGrafter"/>
</dbReference>
<dbReference type="EMBL" id="VJMJ01000090">
    <property type="protein sequence ID" value="KAF0735994.1"/>
    <property type="molecule type" value="Genomic_DNA"/>
</dbReference>